<dbReference type="Proteomes" id="UP000829999">
    <property type="component" value="Chromosome 24"/>
</dbReference>
<gene>
    <name evidence="6" type="primary">LOC118278865</name>
</gene>
<dbReference type="PANTHER" id="PTHR11346">
    <property type="entry name" value="GALECTIN"/>
    <property type="match status" value="1"/>
</dbReference>
<dbReference type="OrthoDB" id="7251155at2759"/>
<accession>A0A9R0F4A5</accession>
<dbReference type="InterPro" id="IPR001079">
    <property type="entry name" value="Galectin_CRD"/>
</dbReference>
<dbReference type="InterPro" id="IPR044156">
    <property type="entry name" value="Galectin-like"/>
</dbReference>
<dbReference type="AlphaFoldDB" id="A0A9R0F4A5"/>
<dbReference type="PANTHER" id="PTHR11346:SF176">
    <property type="entry name" value="32 KDA BETA-GALACTOSIDE-BINDING LECTIN LEC-3"/>
    <property type="match status" value="1"/>
</dbReference>
<dbReference type="InterPro" id="IPR013320">
    <property type="entry name" value="ConA-like_dom_sf"/>
</dbReference>
<protein>
    <recommendedName>
        <fullName evidence="3">Galectin</fullName>
    </recommendedName>
</protein>
<feature type="domain" description="Galectin" evidence="4">
    <location>
        <begin position="34"/>
        <end position="162"/>
    </location>
</feature>
<dbReference type="GO" id="GO:0030246">
    <property type="term" value="F:carbohydrate binding"/>
    <property type="evidence" value="ECO:0007669"/>
    <property type="project" value="UniProtKB-UniRule"/>
</dbReference>
<evidence type="ECO:0000256" key="3">
    <source>
        <dbReference type="RuleBase" id="RU102079"/>
    </source>
</evidence>
<dbReference type="GeneID" id="118278865"/>
<evidence type="ECO:0000313" key="5">
    <source>
        <dbReference type="Proteomes" id="UP000829999"/>
    </source>
</evidence>
<dbReference type="CDD" id="cd00070">
    <property type="entry name" value="GLECT"/>
    <property type="match status" value="1"/>
</dbReference>
<evidence type="ECO:0000259" key="4">
    <source>
        <dbReference type="PROSITE" id="PS51304"/>
    </source>
</evidence>
<dbReference type="SMART" id="SM00276">
    <property type="entry name" value="GLECT"/>
    <property type="match status" value="1"/>
</dbReference>
<organism evidence="5 6">
    <name type="scientific">Spodoptera frugiperda</name>
    <name type="common">Fall armyworm</name>
    <dbReference type="NCBI Taxonomy" id="7108"/>
    <lineage>
        <taxon>Eukaryota</taxon>
        <taxon>Metazoa</taxon>
        <taxon>Ecdysozoa</taxon>
        <taxon>Arthropoda</taxon>
        <taxon>Hexapoda</taxon>
        <taxon>Insecta</taxon>
        <taxon>Pterygota</taxon>
        <taxon>Neoptera</taxon>
        <taxon>Endopterygota</taxon>
        <taxon>Lepidoptera</taxon>
        <taxon>Glossata</taxon>
        <taxon>Ditrysia</taxon>
        <taxon>Noctuoidea</taxon>
        <taxon>Noctuidae</taxon>
        <taxon>Amphipyrinae</taxon>
        <taxon>Spodoptera</taxon>
    </lineage>
</organism>
<dbReference type="Pfam" id="PF00337">
    <property type="entry name" value="Gal-bind_lectin"/>
    <property type="match status" value="1"/>
</dbReference>
<keyword evidence="1 3" id="KW-0430">Lectin</keyword>
<dbReference type="PROSITE" id="PS51304">
    <property type="entry name" value="GALECTIN"/>
    <property type="match status" value="1"/>
</dbReference>
<dbReference type="FunFam" id="2.60.120.200:FF:000124">
    <property type="entry name" value="Galectin-4"/>
    <property type="match status" value="1"/>
</dbReference>
<evidence type="ECO:0000256" key="1">
    <source>
        <dbReference type="ARBA" id="ARBA00022734"/>
    </source>
</evidence>
<sequence>MTTHGYRSGGCNNLIDYTKGAPPVIDAGVKKVPHTGPIPGGMYPGRIVRIKGGICPTAYRFSINFKCGGSDDTAFHFNPRFGHQVIVRNSYINGSWGNEESSGGMPMGAGEMFETVVKCFHDCFKVSVNGRHFCDYYHRLPYHRITHLNVGGDLMIQQITFAGPEPPSEIANYAAKYTAD</sequence>
<dbReference type="Gene3D" id="2.60.120.200">
    <property type="match status" value="1"/>
</dbReference>
<keyword evidence="5" id="KW-1185">Reference proteome</keyword>
<proteinExistence type="predicted"/>
<dbReference type="SUPFAM" id="SSF49899">
    <property type="entry name" value="Concanavalin A-like lectins/glucanases"/>
    <property type="match status" value="1"/>
</dbReference>
<keyword evidence="2" id="KW-0677">Repeat</keyword>
<evidence type="ECO:0000313" key="6">
    <source>
        <dbReference type="RefSeq" id="XP_050559753.1"/>
    </source>
</evidence>
<reference evidence="6" key="1">
    <citation type="submission" date="2025-08" db="UniProtKB">
        <authorList>
            <consortium name="RefSeq"/>
        </authorList>
    </citation>
    <scope>IDENTIFICATION</scope>
    <source>
        <tissue evidence="6">Whole larval tissue</tissue>
    </source>
</reference>
<name>A0A9R0F4A5_SPOFR</name>
<dbReference type="RefSeq" id="XP_050559753.1">
    <property type="nucleotide sequence ID" value="XM_050703796.1"/>
</dbReference>
<evidence type="ECO:0000256" key="2">
    <source>
        <dbReference type="ARBA" id="ARBA00022737"/>
    </source>
</evidence>
<dbReference type="SMART" id="SM00908">
    <property type="entry name" value="Gal-bind_lectin"/>
    <property type="match status" value="1"/>
</dbReference>